<organism evidence="2 3">
    <name type="scientific">Oryza meyeriana var. granulata</name>
    <dbReference type="NCBI Taxonomy" id="110450"/>
    <lineage>
        <taxon>Eukaryota</taxon>
        <taxon>Viridiplantae</taxon>
        <taxon>Streptophyta</taxon>
        <taxon>Embryophyta</taxon>
        <taxon>Tracheophyta</taxon>
        <taxon>Spermatophyta</taxon>
        <taxon>Magnoliopsida</taxon>
        <taxon>Liliopsida</taxon>
        <taxon>Poales</taxon>
        <taxon>Poaceae</taxon>
        <taxon>BOP clade</taxon>
        <taxon>Oryzoideae</taxon>
        <taxon>Oryzeae</taxon>
        <taxon>Oryzinae</taxon>
        <taxon>Oryza</taxon>
        <taxon>Oryza meyeriana</taxon>
    </lineage>
</organism>
<evidence type="ECO:0000256" key="1">
    <source>
        <dbReference type="SAM" id="MobiDB-lite"/>
    </source>
</evidence>
<evidence type="ECO:0000313" key="3">
    <source>
        <dbReference type="Proteomes" id="UP000479710"/>
    </source>
</evidence>
<dbReference type="Proteomes" id="UP000479710">
    <property type="component" value="Unassembled WGS sequence"/>
</dbReference>
<dbReference type="AlphaFoldDB" id="A0A6G1EDB9"/>
<evidence type="ECO:0000313" key="2">
    <source>
        <dbReference type="EMBL" id="KAF0922444.1"/>
    </source>
</evidence>
<comment type="caution">
    <text evidence="2">The sequence shown here is derived from an EMBL/GenBank/DDBJ whole genome shotgun (WGS) entry which is preliminary data.</text>
</comment>
<name>A0A6G1EDB9_9ORYZ</name>
<accession>A0A6G1EDB9</accession>
<dbReference type="EMBL" id="SPHZ02000004">
    <property type="protein sequence ID" value="KAF0922444.1"/>
    <property type="molecule type" value="Genomic_DNA"/>
</dbReference>
<keyword evidence="3" id="KW-1185">Reference proteome</keyword>
<feature type="region of interest" description="Disordered" evidence="1">
    <location>
        <begin position="1"/>
        <end position="72"/>
    </location>
</feature>
<protein>
    <submittedName>
        <fullName evidence="2">Uncharacterized protein</fullName>
    </submittedName>
</protein>
<feature type="compositionally biased region" description="Low complexity" evidence="1">
    <location>
        <begin position="1"/>
        <end position="16"/>
    </location>
</feature>
<reference evidence="2 3" key="1">
    <citation type="submission" date="2019-11" db="EMBL/GenBank/DDBJ databases">
        <title>Whole genome sequence of Oryza granulata.</title>
        <authorList>
            <person name="Li W."/>
        </authorList>
    </citation>
    <scope>NUCLEOTIDE SEQUENCE [LARGE SCALE GENOMIC DNA]</scope>
    <source>
        <strain evidence="3">cv. Menghai</strain>
        <tissue evidence="2">Leaf</tissue>
    </source>
</reference>
<feature type="compositionally biased region" description="Polar residues" evidence="1">
    <location>
        <begin position="33"/>
        <end position="57"/>
    </location>
</feature>
<sequence length="72" mass="7439">MADQAQDAVAKVALDDINSIPDPAQDRGKKSMEGNQGATPANSSQISDTQMAGSSEPITKPKQEVGGIKLLS</sequence>
<gene>
    <name evidence="2" type="ORF">E2562_036560</name>
</gene>
<proteinExistence type="predicted"/>